<dbReference type="EMBL" id="BQNB010021464">
    <property type="protein sequence ID" value="GJU06682.1"/>
    <property type="molecule type" value="Genomic_DNA"/>
</dbReference>
<sequence>MNNTSAPINKDWNSDDESEIDYTVRPSTEKIKSVKTVRETDAPKQNKHHPRGNQRNWNNLMVKHTTARDRAVVSENKGKGANAVKASACWVWKAKNNSASTTFKKYSYIDARGRSKATHNRRCTKKAVIDNGCSRHMTGNKCYLDEYEDYEGGFVSFGDGKGIISGKGKIKIGSLDIDDVYFCKELKYNLFSVSQICDKKNNVLFTDTECLVLSSNFKLLNESQVLLRVPRKDNIYSVYLKSVVPIGGLTCLIAKATIDESNIWHRRLGYINFKTMNKLVKGNLVKCLPLKIFENDHSCVARQKGKQHKASYKTKLVNSISKPLHMLHMDLFATKDETSGILKTFIIEIENQIDHKVKVIRSDNGTEFKNSIMNQFCEMKGIKREFNMARTPQQNGVAKRKNRTLIEVARTMLVDSKLPTTFWVEAVNTACYVLIRVLVVKPHNKTPYELIRGRPSLIDFMKPFGYPVTILNTRDHLGKFDGKDDEGYFVGYSMIFDVDSLSISMNYVPVAAGNKTNGIAGTKDNIVAGQSQKEKEHEQEYILIPLCTTDPLISQGPKDCEGDAGMKPTEVDENEASDKSGKHDQEARSESERLNQREMQTEHTNSSNGINTVSTPVSTANESEEQLFERFSPFKNAFTLPPVPNISSMDNTGIFGNAYDDEDVEEEVDMNNVISSYTVPDTSFTKFHKDHPEDQVIGSLKTPVQTRHMTKINEEHGLISSVHKLRRTNHKDFQNFDLPRDKWAIGTKWVFRNKKDERGIVVKKKTRLVAQGHTQEEGIDYDEVFAPVARIEAIRLFLAYASFKDFVVYQMDVKSAFLYGKIEEEVYVCQPPGFEDPHFPDKVYKVEKALYGLHQAPRAWYETLSTYLLDNGFHRGQIDKTLFIKRHKDDILLVQVYVDDIIFGSTKKEMSIEFEKLMHDKFQMSSMGELSFFLGLQVKQKSDGIFISQDKYVAEILKKFDFASIKTASTPMETNKALIKDEEAEDVDVHLYRSMIGSLMYLTDYRLDIVFTICACARF</sequence>
<evidence type="ECO:0000256" key="3">
    <source>
        <dbReference type="ARBA" id="ARBA00022750"/>
    </source>
</evidence>
<organism evidence="7 8">
    <name type="scientific">Tanacetum coccineum</name>
    <dbReference type="NCBI Taxonomy" id="301880"/>
    <lineage>
        <taxon>Eukaryota</taxon>
        <taxon>Viridiplantae</taxon>
        <taxon>Streptophyta</taxon>
        <taxon>Embryophyta</taxon>
        <taxon>Tracheophyta</taxon>
        <taxon>Spermatophyta</taxon>
        <taxon>Magnoliopsida</taxon>
        <taxon>eudicotyledons</taxon>
        <taxon>Gunneridae</taxon>
        <taxon>Pentapetalae</taxon>
        <taxon>asterids</taxon>
        <taxon>campanulids</taxon>
        <taxon>Asterales</taxon>
        <taxon>Asteraceae</taxon>
        <taxon>Asteroideae</taxon>
        <taxon>Anthemideae</taxon>
        <taxon>Anthemidinae</taxon>
        <taxon>Tanacetum</taxon>
    </lineage>
</organism>
<dbReference type="SUPFAM" id="SSF53098">
    <property type="entry name" value="Ribonuclease H-like"/>
    <property type="match status" value="1"/>
</dbReference>
<dbReference type="PANTHER" id="PTHR42648:SF32">
    <property type="entry name" value="RIBONUCLEASE H-LIKE DOMAIN, GAG-PRE-INTEGRASE DOMAIN PROTEIN-RELATED"/>
    <property type="match status" value="1"/>
</dbReference>
<dbReference type="Proteomes" id="UP001151760">
    <property type="component" value="Unassembled WGS sequence"/>
</dbReference>
<accession>A0ABQ5J2F8</accession>
<comment type="caution">
    <text evidence="7">The sequence shown here is derived from an EMBL/GenBank/DDBJ whole genome shotgun (WGS) entry which is preliminary data.</text>
</comment>
<dbReference type="Gene3D" id="3.30.420.10">
    <property type="entry name" value="Ribonuclease H-like superfamily/Ribonuclease H"/>
    <property type="match status" value="1"/>
</dbReference>
<dbReference type="InterPro" id="IPR036397">
    <property type="entry name" value="RNaseH_sf"/>
</dbReference>
<protein>
    <submittedName>
        <fullName evidence="7">Ribonuclease H-like domain-containing protein</fullName>
    </submittedName>
</protein>
<dbReference type="InterPro" id="IPR043502">
    <property type="entry name" value="DNA/RNA_pol_sf"/>
</dbReference>
<keyword evidence="3" id="KW-0064">Aspartyl protease</keyword>
<dbReference type="Pfam" id="PF22936">
    <property type="entry name" value="Pol_BBD"/>
    <property type="match status" value="1"/>
</dbReference>
<keyword evidence="1" id="KW-0645">Protease</keyword>
<evidence type="ECO:0000313" key="8">
    <source>
        <dbReference type="Proteomes" id="UP001151760"/>
    </source>
</evidence>
<feature type="domain" description="Integrase catalytic" evidence="6">
    <location>
        <begin position="285"/>
        <end position="455"/>
    </location>
</feature>
<dbReference type="Pfam" id="PF07727">
    <property type="entry name" value="RVT_2"/>
    <property type="match status" value="1"/>
</dbReference>
<feature type="region of interest" description="Disordered" evidence="5">
    <location>
        <begin position="1"/>
        <end position="56"/>
    </location>
</feature>
<keyword evidence="2" id="KW-0479">Metal-binding</keyword>
<dbReference type="Pfam" id="PF13976">
    <property type="entry name" value="gag_pre-integrs"/>
    <property type="match status" value="1"/>
</dbReference>
<dbReference type="PANTHER" id="PTHR42648">
    <property type="entry name" value="TRANSPOSASE, PUTATIVE-RELATED"/>
    <property type="match status" value="1"/>
</dbReference>
<dbReference type="InterPro" id="IPR039537">
    <property type="entry name" value="Retrotran_Ty1/copia-like"/>
</dbReference>
<dbReference type="InterPro" id="IPR054722">
    <property type="entry name" value="PolX-like_BBD"/>
</dbReference>
<feature type="compositionally biased region" description="Basic and acidic residues" evidence="5">
    <location>
        <begin position="576"/>
        <end position="601"/>
    </location>
</feature>
<dbReference type="PROSITE" id="PS50994">
    <property type="entry name" value="INTEGRASE"/>
    <property type="match status" value="1"/>
</dbReference>
<dbReference type="SUPFAM" id="SSF56672">
    <property type="entry name" value="DNA/RNA polymerases"/>
    <property type="match status" value="1"/>
</dbReference>
<feature type="compositionally biased region" description="Polar residues" evidence="5">
    <location>
        <begin position="602"/>
        <end position="616"/>
    </location>
</feature>
<evidence type="ECO:0000256" key="2">
    <source>
        <dbReference type="ARBA" id="ARBA00022723"/>
    </source>
</evidence>
<dbReference type="InterPro" id="IPR012337">
    <property type="entry name" value="RNaseH-like_sf"/>
</dbReference>
<reference evidence="7" key="2">
    <citation type="submission" date="2022-01" db="EMBL/GenBank/DDBJ databases">
        <authorList>
            <person name="Yamashiro T."/>
            <person name="Shiraishi A."/>
            <person name="Satake H."/>
            <person name="Nakayama K."/>
        </authorList>
    </citation>
    <scope>NUCLEOTIDE SEQUENCE</scope>
</reference>
<name>A0ABQ5J2F8_9ASTR</name>
<feature type="region of interest" description="Disordered" evidence="5">
    <location>
        <begin position="554"/>
        <end position="616"/>
    </location>
</feature>
<proteinExistence type="predicted"/>
<reference evidence="7" key="1">
    <citation type="journal article" date="2022" name="Int. J. Mol. Sci.">
        <title>Draft Genome of Tanacetum Coccineum: Genomic Comparison of Closely Related Tanacetum-Family Plants.</title>
        <authorList>
            <person name="Yamashiro T."/>
            <person name="Shiraishi A."/>
            <person name="Nakayama K."/>
            <person name="Satake H."/>
        </authorList>
    </citation>
    <scope>NUCLEOTIDE SEQUENCE</scope>
</reference>
<evidence type="ECO:0000256" key="1">
    <source>
        <dbReference type="ARBA" id="ARBA00022670"/>
    </source>
</evidence>
<evidence type="ECO:0000256" key="5">
    <source>
        <dbReference type="SAM" id="MobiDB-lite"/>
    </source>
</evidence>
<gene>
    <name evidence="7" type="ORF">Tco_1123112</name>
</gene>
<evidence type="ECO:0000313" key="7">
    <source>
        <dbReference type="EMBL" id="GJU06682.1"/>
    </source>
</evidence>
<evidence type="ECO:0000256" key="4">
    <source>
        <dbReference type="ARBA" id="ARBA00022801"/>
    </source>
</evidence>
<evidence type="ECO:0000259" key="6">
    <source>
        <dbReference type="PROSITE" id="PS50994"/>
    </source>
</evidence>
<keyword evidence="4" id="KW-0378">Hydrolase</keyword>
<feature type="compositionally biased region" description="Basic and acidic residues" evidence="5">
    <location>
        <begin position="27"/>
        <end position="44"/>
    </location>
</feature>
<dbReference type="InterPro" id="IPR001584">
    <property type="entry name" value="Integrase_cat-core"/>
</dbReference>
<dbReference type="InterPro" id="IPR013103">
    <property type="entry name" value="RVT_2"/>
</dbReference>
<dbReference type="InterPro" id="IPR025724">
    <property type="entry name" value="GAG-pre-integrase_dom"/>
</dbReference>
<keyword evidence="8" id="KW-1185">Reference proteome</keyword>